<comment type="caution">
    <text evidence="1">The sequence shown here is derived from an EMBL/GenBank/DDBJ whole genome shotgun (WGS) entry which is preliminary data.</text>
</comment>
<sequence length="115" mass="12002">MPLGSAITLHCRSQFRKKVFGGGGGGLRSDPATVREAWVSGRAAVQSTEGEDARGIAAVCAVGRGALILAMLLFASVFGSSKGVLSFVCIGSELQLTFLLDDLGMLSCMLCWFSL</sequence>
<evidence type="ECO:0000313" key="1">
    <source>
        <dbReference type="EMBL" id="MED6192430.1"/>
    </source>
</evidence>
<reference evidence="1 2" key="1">
    <citation type="journal article" date="2023" name="Plants (Basel)">
        <title>Bridging the Gap: Combining Genomics and Transcriptomics Approaches to Understand Stylosanthes scabra, an Orphan Legume from the Brazilian Caatinga.</title>
        <authorList>
            <person name="Ferreira-Neto J.R.C."/>
            <person name="da Silva M.D."/>
            <person name="Binneck E."/>
            <person name="de Melo N.F."/>
            <person name="da Silva R.H."/>
            <person name="de Melo A.L.T.M."/>
            <person name="Pandolfi V."/>
            <person name="Bustamante F.O."/>
            <person name="Brasileiro-Vidal A.C."/>
            <person name="Benko-Iseppon A.M."/>
        </authorList>
    </citation>
    <scope>NUCLEOTIDE SEQUENCE [LARGE SCALE GENOMIC DNA]</scope>
    <source>
        <tissue evidence="1">Leaves</tissue>
    </source>
</reference>
<evidence type="ECO:0000313" key="2">
    <source>
        <dbReference type="Proteomes" id="UP001341840"/>
    </source>
</evidence>
<name>A0ABU6X5F9_9FABA</name>
<protein>
    <submittedName>
        <fullName evidence="1">Uncharacterized protein</fullName>
    </submittedName>
</protein>
<proteinExistence type="predicted"/>
<dbReference type="Proteomes" id="UP001341840">
    <property type="component" value="Unassembled WGS sequence"/>
</dbReference>
<accession>A0ABU6X5F9</accession>
<gene>
    <name evidence="1" type="ORF">PIB30_010063</name>
</gene>
<keyword evidence="2" id="KW-1185">Reference proteome</keyword>
<organism evidence="1 2">
    <name type="scientific">Stylosanthes scabra</name>
    <dbReference type="NCBI Taxonomy" id="79078"/>
    <lineage>
        <taxon>Eukaryota</taxon>
        <taxon>Viridiplantae</taxon>
        <taxon>Streptophyta</taxon>
        <taxon>Embryophyta</taxon>
        <taxon>Tracheophyta</taxon>
        <taxon>Spermatophyta</taxon>
        <taxon>Magnoliopsida</taxon>
        <taxon>eudicotyledons</taxon>
        <taxon>Gunneridae</taxon>
        <taxon>Pentapetalae</taxon>
        <taxon>rosids</taxon>
        <taxon>fabids</taxon>
        <taxon>Fabales</taxon>
        <taxon>Fabaceae</taxon>
        <taxon>Papilionoideae</taxon>
        <taxon>50 kb inversion clade</taxon>
        <taxon>dalbergioids sensu lato</taxon>
        <taxon>Dalbergieae</taxon>
        <taxon>Pterocarpus clade</taxon>
        <taxon>Stylosanthes</taxon>
    </lineage>
</organism>
<dbReference type="EMBL" id="JASCZI010211472">
    <property type="protein sequence ID" value="MED6192430.1"/>
    <property type="molecule type" value="Genomic_DNA"/>
</dbReference>